<keyword evidence="4" id="KW-0472">Membrane</keyword>
<dbReference type="GO" id="GO:0042597">
    <property type="term" value="C:periplasmic space"/>
    <property type="evidence" value="ECO:0007669"/>
    <property type="project" value="UniProtKB-SubCell"/>
</dbReference>
<dbReference type="PANTHER" id="PTHR32347:SF29">
    <property type="entry name" value="UPF0194 MEMBRANE PROTEIN YBHG"/>
    <property type="match status" value="1"/>
</dbReference>
<dbReference type="SUPFAM" id="SSF111369">
    <property type="entry name" value="HlyD-like secretion proteins"/>
    <property type="match status" value="3"/>
</dbReference>
<dbReference type="InterPro" id="IPR050465">
    <property type="entry name" value="UPF0194_transport"/>
</dbReference>
<dbReference type="Gene3D" id="2.40.50.100">
    <property type="match status" value="2"/>
</dbReference>
<comment type="subcellular location">
    <subcellularLocation>
        <location evidence="1">Cell envelope</location>
    </subcellularLocation>
</comment>
<dbReference type="Pfam" id="PF25881">
    <property type="entry name" value="HH_YBHG"/>
    <property type="match status" value="1"/>
</dbReference>
<evidence type="ECO:0000256" key="3">
    <source>
        <dbReference type="SAM" id="Coils"/>
    </source>
</evidence>
<gene>
    <name evidence="7" type="ORF">SDC9_11270</name>
</gene>
<dbReference type="Gene3D" id="2.40.30.170">
    <property type="match status" value="1"/>
</dbReference>
<dbReference type="Pfam" id="PF25990">
    <property type="entry name" value="Beta-barrel_YknX"/>
    <property type="match status" value="1"/>
</dbReference>
<proteinExistence type="predicted"/>
<sequence>MRNRLKVLIPVLVIALVAGIYFVYFKKEINPNQVKVSGNIEVTTVGVGFKVSGHVGQRLVDEGDSVKKGQIVANLETADLELEVANANAQLLAAQATLTQLLNGSRPQDVSVAQAVLRSAEADKQNAAVEYQRMKQLFIQGAVSEQDRDRSQTAYANANARADQAAQQLSVVVEGPRREEIELATARVEQVKQVLKLTQTRLSYAQITAPVDGMVLSENIEAGEYVSPGTPVVTIGDLNQVWLKAYIAETNLGKVKLGQKVAVTTDTYPNKVYEGHISFIASEAEFTPKSIQTTEERVKLVYRIKVTIDNNANELKPGMPADAVIDLGGE</sequence>
<protein>
    <recommendedName>
        <fullName evidence="8">RND efflux pump membrane fusion protein barrel-sandwich domain-containing protein</fullName>
    </recommendedName>
</protein>
<keyword evidence="4" id="KW-1133">Transmembrane helix</keyword>
<keyword evidence="4" id="KW-0812">Transmembrane</keyword>
<feature type="transmembrane region" description="Helical" evidence="4">
    <location>
        <begin position="7"/>
        <end position="25"/>
    </location>
</feature>
<dbReference type="EMBL" id="VSSQ01000029">
    <property type="protein sequence ID" value="MPL65606.1"/>
    <property type="molecule type" value="Genomic_DNA"/>
</dbReference>
<evidence type="ECO:0000256" key="4">
    <source>
        <dbReference type="SAM" id="Phobius"/>
    </source>
</evidence>
<comment type="caution">
    <text evidence="7">The sequence shown here is derived from an EMBL/GenBank/DDBJ whole genome shotgun (WGS) entry which is preliminary data.</text>
</comment>
<keyword evidence="2 3" id="KW-0175">Coiled coil</keyword>
<accession>A0A644TF58</accession>
<evidence type="ECO:0008006" key="8">
    <source>
        <dbReference type="Google" id="ProtNLM"/>
    </source>
</evidence>
<dbReference type="PANTHER" id="PTHR32347">
    <property type="entry name" value="EFFLUX SYSTEM COMPONENT YKNX-RELATED"/>
    <property type="match status" value="1"/>
</dbReference>
<dbReference type="InterPro" id="IPR058636">
    <property type="entry name" value="Beta-barrel_YknX"/>
</dbReference>
<dbReference type="Gene3D" id="1.10.287.470">
    <property type="entry name" value="Helix hairpin bin"/>
    <property type="match status" value="1"/>
</dbReference>
<organism evidence="7">
    <name type="scientific">bioreactor metagenome</name>
    <dbReference type="NCBI Taxonomy" id="1076179"/>
    <lineage>
        <taxon>unclassified sequences</taxon>
        <taxon>metagenomes</taxon>
        <taxon>ecological metagenomes</taxon>
    </lineage>
</organism>
<reference evidence="7" key="1">
    <citation type="submission" date="2019-08" db="EMBL/GenBank/DDBJ databases">
        <authorList>
            <person name="Kucharzyk K."/>
            <person name="Murdoch R.W."/>
            <person name="Higgins S."/>
            <person name="Loffler F."/>
        </authorList>
    </citation>
    <scope>NUCLEOTIDE SEQUENCE</scope>
</reference>
<name>A0A644TF58_9ZZZZ</name>
<feature type="domain" description="YbhG-like alpha-helical hairpin" evidence="5">
    <location>
        <begin position="77"/>
        <end position="202"/>
    </location>
</feature>
<evidence type="ECO:0000256" key="1">
    <source>
        <dbReference type="ARBA" id="ARBA00004196"/>
    </source>
</evidence>
<evidence type="ECO:0000313" key="7">
    <source>
        <dbReference type="EMBL" id="MPL65606.1"/>
    </source>
</evidence>
<evidence type="ECO:0000259" key="6">
    <source>
        <dbReference type="Pfam" id="PF25990"/>
    </source>
</evidence>
<dbReference type="AlphaFoldDB" id="A0A644TF58"/>
<feature type="coiled-coil region" evidence="3">
    <location>
        <begin position="75"/>
        <end position="168"/>
    </location>
</feature>
<evidence type="ECO:0000259" key="5">
    <source>
        <dbReference type="Pfam" id="PF25881"/>
    </source>
</evidence>
<dbReference type="InterPro" id="IPR059052">
    <property type="entry name" value="HH_YbhG-like"/>
</dbReference>
<feature type="domain" description="YknX-like beta-barrel" evidence="6">
    <location>
        <begin position="244"/>
        <end position="320"/>
    </location>
</feature>
<evidence type="ECO:0000256" key="2">
    <source>
        <dbReference type="ARBA" id="ARBA00023054"/>
    </source>
</evidence>